<evidence type="ECO:0000256" key="3">
    <source>
        <dbReference type="ARBA" id="ARBA00022723"/>
    </source>
</evidence>
<evidence type="ECO:0000256" key="4">
    <source>
        <dbReference type="ARBA" id="ARBA00022801"/>
    </source>
</evidence>
<feature type="binding site" evidence="7">
    <location>
        <position position="66"/>
    </location>
    <ligand>
        <name>Mg(2+)</name>
        <dbReference type="ChEBI" id="CHEBI:18420"/>
        <label>1</label>
    </ligand>
</feature>
<proteinExistence type="inferred from homology"/>
<feature type="binding site" evidence="7">
    <location>
        <position position="140"/>
    </location>
    <ligand>
        <name>substrate</name>
    </ligand>
</feature>
<dbReference type="EC" id="3.6.1.1" evidence="7"/>
<dbReference type="CDD" id="cd00412">
    <property type="entry name" value="pyrophosphatase"/>
    <property type="match status" value="1"/>
</dbReference>
<dbReference type="InterPro" id="IPR008162">
    <property type="entry name" value="Pyrophosphatase"/>
</dbReference>
<keyword evidence="4 7" id="KW-0378">Hydrolase</keyword>
<evidence type="ECO:0000313" key="8">
    <source>
        <dbReference type="EMBL" id="HIX36973.1"/>
    </source>
</evidence>
<accession>A0A9D1VLC8</accession>
<sequence>MNIWHDISEDRIFPTDFISVVEISKGSKKKYELDKETGLIILDRVLYTSTHYPMNYGFIPRTLGDDGDPLDVLVLCTEALEPLTLVRCYPIGVMYMTDGGAGDEKIIAIPWADPTYQSYAEISDLPKHIFDEIRHFFTVYKDLEGKKTAVKEFGGAAEAIEVIQECIDRYKEKYGEILQENV</sequence>
<evidence type="ECO:0000256" key="5">
    <source>
        <dbReference type="ARBA" id="ARBA00022842"/>
    </source>
</evidence>
<reference evidence="8" key="1">
    <citation type="journal article" date="2021" name="PeerJ">
        <title>Extensive microbial diversity within the chicken gut microbiome revealed by metagenomics and culture.</title>
        <authorList>
            <person name="Gilroy R."/>
            <person name="Ravi A."/>
            <person name="Getino M."/>
            <person name="Pursley I."/>
            <person name="Horton D.L."/>
            <person name="Alikhan N.F."/>
            <person name="Baker D."/>
            <person name="Gharbi K."/>
            <person name="Hall N."/>
            <person name="Watson M."/>
            <person name="Adriaenssens E.M."/>
            <person name="Foster-Nyarko E."/>
            <person name="Jarju S."/>
            <person name="Secka A."/>
            <person name="Antonio M."/>
            <person name="Oren A."/>
            <person name="Chaudhuri R.R."/>
            <person name="La Ragione R."/>
            <person name="Hildebrand F."/>
            <person name="Pallen M.J."/>
        </authorList>
    </citation>
    <scope>NUCLEOTIDE SEQUENCE</scope>
    <source>
        <strain evidence="8">ChiHjej12B11-1927</strain>
    </source>
</reference>
<name>A0A9D1VLC8_9FIRM</name>
<dbReference type="GO" id="GO:0004427">
    <property type="term" value="F:inorganic diphosphate phosphatase activity"/>
    <property type="evidence" value="ECO:0007669"/>
    <property type="project" value="UniProtKB-UniRule"/>
</dbReference>
<feature type="binding site" evidence="7">
    <location>
        <position position="44"/>
    </location>
    <ligand>
        <name>substrate</name>
    </ligand>
</feature>
<dbReference type="SUPFAM" id="SSF50324">
    <property type="entry name" value="Inorganic pyrophosphatase"/>
    <property type="match status" value="1"/>
</dbReference>
<comment type="cofactor">
    <cofactor evidence="1 7">
        <name>Mg(2+)</name>
        <dbReference type="ChEBI" id="CHEBI:18420"/>
    </cofactor>
</comment>
<feature type="binding site" evidence="7">
    <location>
        <position position="30"/>
    </location>
    <ligand>
        <name>substrate</name>
    </ligand>
</feature>
<evidence type="ECO:0000256" key="7">
    <source>
        <dbReference type="HAMAP-Rule" id="MF_00209"/>
    </source>
</evidence>
<dbReference type="AlphaFoldDB" id="A0A9D1VLC8"/>
<reference evidence="8" key="2">
    <citation type="submission" date="2021-04" db="EMBL/GenBank/DDBJ databases">
        <authorList>
            <person name="Gilroy R."/>
        </authorList>
    </citation>
    <scope>NUCLEOTIDE SEQUENCE</scope>
    <source>
        <strain evidence="8">ChiHjej12B11-1927</strain>
    </source>
</reference>
<feature type="binding site" evidence="7">
    <location>
        <position position="103"/>
    </location>
    <ligand>
        <name>Mg(2+)</name>
        <dbReference type="ChEBI" id="CHEBI:18420"/>
        <label>1</label>
    </ligand>
</feature>
<evidence type="ECO:0000313" key="9">
    <source>
        <dbReference type="Proteomes" id="UP000824230"/>
    </source>
</evidence>
<gene>
    <name evidence="7" type="primary">ppa</name>
    <name evidence="8" type="ORF">H9738_03765</name>
</gene>
<dbReference type="PANTHER" id="PTHR10286">
    <property type="entry name" value="INORGANIC PYROPHOSPHATASE"/>
    <property type="match status" value="1"/>
</dbReference>
<keyword evidence="3 7" id="KW-0479">Metal-binding</keyword>
<keyword evidence="5 7" id="KW-0460">Magnesium</keyword>
<comment type="subcellular location">
    <subcellularLocation>
        <location evidence="7">Cytoplasm</location>
    </subcellularLocation>
</comment>
<dbReference type="Proteomes" id="UP000824230">
    <property type="component" value="Unassembled WGS sequence"/>
</dbReference>
<dbReference type="HAMAP" id="MF_00209">
    <property type="entry name" value="Inorganic_PPase"/>
    <property type="match status" value="1"/>
</dbReference>
<protein>
    <recommendedName>
        <fullName evidence="7">Inorganic pyrophosphatase</fullName>
        <ecNumber evidence="7">3.6.1.1</ecNumber>
    </recommendedName>
    <alternativeName>
        <fullName evidence="7">Pyrophosphate phospho-hydrolase</fullName>
        <shortName evidence="7">PPase</shortName>
    </alternativeName>
</protein>
<evidence type="ECO:0000256" key="1">
    <source>
        <dbReference type="ARBA" id="ARBA00001946"/>
    </source>
</evidence>
<dbReference type="GO" id="GO:0000287">
    <property type="term" value="F:magnesium ion binding"/>
    <property type="evidence" value="ECO:0007669"/>
    <property type="project" value="UniProtKB-UniRule"/>
</dbReference>
<comment type="catalytic activity">
    <reaction evidence="6 7">
        <text>diphosphate + H2O = 2 phosphate + H(+)</text>
        <dbReference type="Rhea" id="RHEA:24576"/>
        <dbReference type="ChEBI" id="CHEBI:15377"/>
        <dbReference type="ChEBI" id="CHEBI:15378"/>
        <dbReference type="ChEBI" id="CHEBI:33019"/>
        <dbReference type="ChEBI" id="CHEBI:43474"/>
        <dbReference type="EC" id="3.6.1.1"/>
    </reaction>
</comment>
<evidence type="ECO:0000256" key="2">
    <source>
        <dbReference type="ARBA" id="ARBA00022490"/>
    </source>
</evidence>
<comment type="similarity">
    <text evidence="7">Belongs to the PPase family.</text>
</comment>
<feature type="binding site" evidence="7">
    <location>
        <position position="56"/>
    </location>
    <ligand>
        <name>substrate</name>
    </ligand>
</feature>
<comment type="subunit">
    <text evidence="7">Homohexamer.</text>
</comment>
<evidence type="ECO:0000256" key="6">
    <source>
        <dbReference type="ARBA" id="ARBA00047820"/>
    </source>
</evidence>
<dbReference type="InterPro" id="IPR036649">
    <property type="entry name" value="Pyrophosphatase_sf"/>
</dbReference>
<dbReference type="Gene3D" id="3.90.80.10">
    <property type="entry name" value="Inorganic pyrophosphatase"/>
    <property type="match status" value="1"/>
</dbReference>
<dbReference type="PROSITE" id="PS00387">
    <property type="entry name" value="PPASE"/>
    <property type="match status" value="1"/>
</dbReference>
<comment type="function">
    <text evidence="7">Catalyzes the hydrolysis of inorganic pyrophosphate (PPi) forming two phosphate ions.</text>
</comment>
<comment type="caution">
    <text evidence="8">The sequence shown here is derived from an EMBL/GenBank/DDBJ whole genome shotgun (WGS) entry which is preliminary data.</text>
</comment>
<dbReference type="GO" id="GO:0005737">
    <property type="term" value="C:cytoplasm"/>
    <property type="evidence" value="ECO:0007669"/>
    <property type="project" value="UniProtKB-SubCell"/>
</dbReference>
<feature type="binding site" evidence="7">
    <location>
        <position position="71"/>
    </location>
    <ligand>
        <name>Mg(2+)</name>
        <dbReference type="ChEBI" id="CHEBI:18420"/>
        <label>2</label>
    </ligand>
</feature>
<dbReference type="EMBL" id="DXFG01000071">
    <property type="protein sequence ID" value="HIX36973.1"/>
    <property type="molecule type" value="Genomic_DNA"/>
</dbReference>
<dbReference type="Pfam" id="PF00719">
    <property type="entry name" value="Pyrophosphatase"/>
    <property type="match status" value="1"/>
</dbReference>
<dbReference type="FunFam" id="3.90.80.10:FF:000003">
    <property type="entry name" value="Inorganic pyrophosphatase"/>
    <property type="match status" value="1"/>
</dbReference>
<dbReference type="GO" id="GO:0006796">
    <property type="term" value="P:phosphate-containing compound metabolic process"/>
    <property type="evidence" value="ECO:0007669"/>
    <property type="project" value="InterPro"/>
</dbReference>
<feature type="binding site" evidence="7">
    <location>
        <position position="71"/>
    </location>
    <ligand>
        <name>Mg(2+)</name>
        <dbReference type="ChEBI" id="CHEBI:18420"/>
        <label>1</label>
    </ligand>
</feature>
<organism evidence="8 9">
    <name type="scientific">Candidatus Blautia pullistercoris</name>
    <dbReference type="NCBI Taxonomy" id="2838499"/>
    <lineage>
        <taxon>Bacteria</taxon>
        <taxon>Bacillati</taxon>
        <taxon>Bacillota</taxon>
        <taxon>Clostridia</taxon>
        <taxon>Lachnospirales</taxon>
        <taxon>Lachnospiraceae</taxon>
        <taxon>Blautia</taxon>
    </lineage>
</organism>
<keyword evidence="2 7" id="KW-0963">Cytoplasm</keyword>